<dbReference type="GeneID" id="20812025"/>
<dbReference type="GO" id="GO:0046872">
    <property type="term" value="F:metal ion binding"/>
    <property type="evidence" value="ECO:0007669"/>
    <property type="project" value="InterPro"/>
</dbReference>
<evidence type="ECO:0000259" key="6">
    <source>
        <dbReference type="PROSITE" id="PS51416"/>
    </source>
</evidence>
<dbReference type="PROSITE" id="PS50237">
    <property type="entry name" value="HECT"/>
    <property type="match status" value="1"/>
</dbReference>
<dbReference type="InterPro" id="IPR037252">
    <property type="entry name" value="Mib_Herc2_sf"/>
</dbReference>
<dbReference type="Gene3D" id="3.30.2160.10">
    <property type="entry name" value="Hect, E3 ligase catalytic domain"/>
    <property type="match status" value="1"/>
</dbReference>
<dbReference type="EMBL" id="KI913139">
    <property type="protein sequence ID" value="ETV75629.1"/>
    <property type="molecule type" value="Genomic_DNA"/>
</dbReference>
<reference evidence="7" key="1">
    <citation type="submission" date="2013-12" db="EMBL/GenBank/DDBJ databases">
        <title>The Genome Sequence of Aphanomyces astaci APO3.</title>
        <authorList>
            <consortium name="The Broad Institute Genomics Platform"/>
            <person name="Russ C."/>
            <person name="Tyler B."/>
            <person name="van West P."/>
            <person name="Dieguez-Uribeondo J."/>
            <person name="Young S.K."/>
            <person name="Zeng Q."/>
            <person name="Gargeya S."/>
            <person name="Fitzgerald M."/>
            <person name="Abouelleil A."/>
            <person name="Alvarado L."/>
            <person name="Chapman S.B."/>
            <person name="Gainer-Dewar J."/>
            <person name="Goldberg J."/>
            <person name="Griggs A."/>
            <person name="Gujja S."/>
            <person name="Hansen M."/>
            <person name="Howarth C."/>
            <person name="Imamovic A."/>
            <person name="Ireland A."/>
            <person name="Larimer J."/>
            <person name="McCowan C."/>
            <person name="Murphy C."/>
            <person name="Pearson M."/>
            <person name="Poon T.W."/>
            <person name="Priest M."/>
            <person name="Roberts A."/>
            <person name="Saif S."/>
            <person name="Shea T."/>
            <person name="Sykes S."/>
            <person name="Wortman J."/>
            <person name="Nusbaum C."/>
            <person name="Birren B."/>
        </authorList>
    </citation>
    <scope>NUCLEOTIDE SEQUENCE [LARGE SCALE GENOMIC DNA]</scope>
    <source>
        <strain evidence="7">APO3</strain>
    </source>
</reference>
<dbReference type="InterPro" id="IPR000569">
    <property type="entry name" value="HECT_dom"/>
</dbReference>
<dbReference type="Pfam" id="PF06701">
    <property type="entry name" value="MIB_HERC2"/>
    <property type="match status" value="1"/>
</dbReference>
<evidence type="ECO:0000256" key="1">
    <source>
        <dbReference type="ARBA" id="ARBA00022786"/>
    </source>
</evidence>
<dbReference type="Gene3D" id="3.30.2410.10">
    <property type="entry name" value="Hect, E3 ligase catalytic domain"/>
    <property type="match status" value="1"/>
</dbReference>
<dbReference type="Pfam" id="PF13385">
    <property type="entry name" value="Laminin_G_3"/>
    <property type="match status" value="1"/>
</dbReference>
<dbReference type="Gene3D" id="3.90.1750.10">
    <property type="entry name" value="Hect, E3 ligase catalytic domains"/>
    <property type="match status" value="1"/>
</dbReference>
<dbReference type="InterPro" id="IPR001870">
    <property type="entry name" value="B30.2/SPRY"/>
</dbReference>
<feature type="active site" description="Glycyl thioester intermediate" evidence="2">
    <location>
        <position position="4303"/>
    </location>
</feature>
<keyword evidence="1 2" id="KW-0833">Ubl conjugation pathway</keyword>
<dbReference type="Gene3D" id="2.60.120.200">
    <property type="match status" value="1"/>
</dbReference>
<dbReference type="InterPro" id="IPR035983">
    <property type="entry name" value="Hect_E3_ubiquitin_ligase"/>
</dbReference>
<dbReference type="OrthoDB" id="239701at2759"/>
<dbReference type="SMART" id="SM00119">
    <property type="entry name" value="HECTc"/>
    <property type="match status" value="1"/>
</dbReference>
<dbReference type="VEuPathDB" id="FungiDB:H257_10029"/>
<dbReference type="InterPro" id="IPR043136">
    <property type="entry name" value="B30.2/SPRY_sf"/>
</dbReference>
<evidence type="ECO:0000256" key="3">
    <source>
        <dbReference type="SAM" id="MobiDB-lite"/>
    </source>
</evidence>
<dbReference type="SUPFAM" id="SSF159034">
    <property type="entry name" value="Mib/herc2 domain-like"/>
    <property type="match status" value="1"/>
</dbReference>
<proteinExistence type="predicted"/>
<sequence>MSAALGSSDKGVEELSQNDWLAIQLPKEILSHGGKLAHHFRTLALDAQDAVKRDVLRRFDSLKKESTKEFPATLFEGEDLDRIRIFNSKDTAELKSFQTSTPSAVLRELQLCQTPTSANNHQVTCFQTSYCFQRHLDLLARCVHASSRPDPNANTKYPVSAHDPAIFPEKLFSLASCRLQLEMLSSFRQINPTFYRNGMHILIRTVLECPPQALQHIAPKTAEAAMLQSMFEFCTHVIQDSSSTPPEKLSALSLLLALGESSGLARHLLVVVESLLLNRVGADFPDDTFASQVTDVVARFEAYRVTFDLGSISAKTIKSIRLQEDDDSVCGTIASDGKYLYAFTGQGLSKLGTGYRGTILGNVYATQPLDTFMEWLGWDASKEIPYFVYVVLVQQKLFVWFVRRQVDAKMVPFLFELSVDDLDMVARDCDDAGTVDLIENATNVEFCSDGLHMFVIATTSSSLSWRKLDPADNWACLQHETLDESHVGKEGRDMLTGEMLPFFYTNGHILTGTLKKDKKLKELSIALATSVVQYTEYESALTPHAICFDAPNNLLWSTSAKSVQCHANTGTQVILRPARVLNPALVAAIQPQSLTSRVVGLRLLSHLESIVDAYLPDDINHMDVTGHAAKIVFAVDVDESTFKSLMKMVSSFADAAGALTEWQEYVVVVCLKMLSLNTLHWLVHKTHAIADVVLKLNFPAVLKSLIATSSNSHIVDAARMLFVLSIDIFHTTISAQWQLLVSYIDKFHHKTLAPEERSVVTLLLDRLASKRKTQDAVQEAATADFDGMHWFEKLVQLSVANMSLQVANDEDKSLVEVGEKLTHLVHSVVHGVLGGVWGHILPVSVLLDVFRIVLNGCIDMCELDGTSTDLLESSVLGQVAASLVGFTQTILVADGQLDNRDQWEVAALTDMTRQVLSLLEKLVPLVASVHSDDQEMSIDVQYVGKSSVDMESAHEYANDTHELKELRLDGATSMTITFDSRCRTELNYDYVTFYHDRSCSAYYGDEKYSGRDSSFNWPGVGSIPPLVIESDSCVVLFHSDGSTVDWGFKFTAVANVSENNVSLHLHWLVAVEEQLTNLLSTVATLGSTWMPLDAALETDQAQFLDNDLLHGGVDDATDDDTEVSAFLRELIELNTPDSPAAHVAKTLKQHTIQDQGAVAHINRAVRAVAAAMLHHNMSSVDAYALGQGRASNPNPALLKAWKNAQKMRNWFDVGDAKRPTRHPDESSTSPPSSTKPKLTRQPSAYVGASDDSLRTLCANVEERATFLLSLAPASFSLATASDDPTGAKKRWNLLAQYGTALKQGDTNAAAILKKWHLLVDEVEAATELKRKMLYRKQSAGRYQGSHEKTVTELVLEFVQSDVVVSDLAAAVQLRNRRAQFRLLTLTILFRTSEISRNGRLLHTLVERVSTSLSELDANKVHFSTHTHGCSLSLRNNLRGEFAKVLQVFAKVLRQVNSTPPLVGSVLKCIAMDYDIKEDAHLLFQSSIVPAVFNLLLSAHPVVRNAAQATARVLLERFMVKEKESHVQKLLCTRVQHYVDQVHGSVGGAGVFLPQQASFFTSDAASFVSLGLWVYVPRIEWRPLRQGDLVVVGPQWTDGPQAQPTGVVLAVHGNDISVEWHAQGAQKAKKGFHKYDVASTVLEVIPADQDPRGQILLRTNHTDTPWGQLCLRLTTEVKLEASVSLGPSQSTTIIGTDPIPVDTWQYVVLNRENDVLQMTIQGEVAAQVPLCDVLKAHGPTHPRYVVESAHPFHGQAEQWSFFPVSIPNATLVRITFDAQSNLTQASNYIAIYSDVTMEIAYGENMYNQAFGNFPGVGDNTGLEIPSGDFVVGLYTEDTSELWGFRITVQVVESSTLDFNNANNNTPFQVYFGESPSRVSNEKAAACYIEDFKLFDTAPPSGCPKATPPPPPHFELEVHASELCLHALSLVNVCLVSQNEYGSQVISPSASLHHVLDLAFSPTLPVSVRCCATTVVSRLLSNAQVDVADLDVYIAKAFATLASTVDPWANKPSQLFRPSASDAMWLSTCYAAFLRACCHQIDWGGSISTTLMQKLTDPHAFDQRLAALAVLGGTVDGVFVGSRVSCLVKRDAVEVGTLLKFELVGGQRMARVLFDMDMTKVDSINLDKITMANKRTPLYLTTLYDRLSPSMHALVDVLHGLNVSASSPTQQQQHLEAQSRLLKAIYLLIQHQPQASVIPLLRPALTELALSQHDGMLLGVKPTQQVFESRHPYRDGQDVYETVFVKNAKSLRISFDAASRTEQGCDYVTFYKDSSHSQRWGDDTYSGRDGSENFPGCGGRPALDIPADSFVLFWHSDSSNNDWGYKFTVEATYKDIPASSFSTGELNQRMYHLSEVMYEQQQHQPPIKSSVAPVDLKGAANNVVEVVQPDQSTRSQDAFRDFNHEKPIVEWTVEVPACTVYETQATSSAVLATLSRGDVVTAVEFTDDGWVHLDHGEVLSGWCQLTEPQSLRQVASHPYLEFSTRLPGWDAVYTPLPKPDELTTPKRDDTDSFESHFNAETIAFTSADASPSILLAEFSQSATVQYAKECLRSYVSCGLHADDLSVATFGQLAQLFALEKTPIADTLGDRLKALASQPEFAAEIVSLHLSAAAAVTQSLPRRQTFAKVVQDMNRDSIETIYFPGASSIRIEFDKDTHCHETDEFVRVYDKQGVVGSKYQGPKGGGWPGVGTAEPLVVDSDTAIVQFEYVSDTGATRLIRFTAYGEYRRDRAPSPPLLPPDFLDVIQLSLWVFCLVAPSPAIPSTSLAAIVDMSLQLYQVMPERIQAHVIALWAALLTNPSVFNALTACQIKAWVTFVKNKLRLQHESDLRRQSILLQRLVQTVVDMDMHLNEYLLHIEALSDTFTNFEFESGSTLRTNITAGPVLLRTTQGVSSGRHAWDIHIQNMTRRVDMGIVAHASDAFLIAFPQDVPLNQGDVVGFELDLHLNVVTFKRNEAVVGSQPVGVVTSSLYPAVVLHDLVCDRVHITKQPPLRAQLWPSIAQNPPWYNKLVSSVRLLRGLNAADSPSTIHISSPDSEGSIPGAEKLHVHVRPSSVLAPDTLLALTNPKTNLSSVLVESANHLLAPSPHLEAQIAPTDMVLTLVSRGSDWQYGNDDGAPGNVGVVLSVESWQGVAKSGVRVQWLHNDTSAIYRYGYHGLYDVQAIPAVEAMNSNAVVVDGDAVQIHTKPKPQTFFKGSLHFDGTQQVHIPHLPSLDRDFTIQLWVKLDKVEASSIFHIASEDHAWWMGFSLTSSHQLTFTICDKSEEAMSVTTSTDFERGGWHRVDVCACGSMIAVHLDSKLLGHQRLASKLTLESSACRLTLGANPSTSVQKLHGHMFGLRIWNAPLHLRDYSEFFINDERHLIDECPTFDQLAIQSSVQIPPRYSASVEAIPRAIVAKSQALSAMTFDNQSMHFASLRTKYLGIVSPTTSTHTKVYYEVTLFTACCVQIGWSFKECAPSGATSGIGDCKLSFGLNTVAQSKWHGEREHISEVPWQAGDVVGCLLDWDAGVMTFSVNGRVLDNICFTRTSSSGSGGATQEINSPTASMLGGLWGDEEEEDEGDVVNHDDVCDDNANDTAATTDANVEAAGNERNGARPTVVNGDTAVDNPANIPHNVPDEIAWLTSNVTVDEPAALTESTAPSTTDQVEVELEPTAELPDTDNDKPTNSATTLTTPISDNAWLQHGGIYPSLSFRSADGVRWNFGHTPLLHCPPGYVSIAEATQFLDRPVEFEKYDFEETKWQDVAFRHRVNETKPALVGEWLCLDGLGDKVADSSSHKRHGHVAKEAWTSDVLAPAWNSEVGYALTIRPVFVKAKSLLSYPSLFEPSPVPGRQKEYLEIVRYVNSVCTARSMSLHGLLTAKWSSLAPDADALLRWPSLAELTEAKADVSGLFQVLVEFNTRIRDTLGFVELTSSTSRLATLVSSARGFIFGLVKHELWDMVLEQTKAPTSPDMALTLNRPKASRWKPAVGSSADFNRFALFAQAYRETLNWVPSIYCRTNNLYVVTFLGENSIDAGGPYRETLSQYCVELQSSQLPLLLPAPNGQHNVGRHRDAWVLHPNAHQHHAGMLVFFGKLLGVAIRSKYCLSLNLSQVVWKLLVQEPITLDDLEAIDTLVVSSMRSLRTIEQSGVTEEIFADIMHETMTTLSTDNRMVNLVDGGDSIPVTFANRHAFADLVESYRMHEFDVAAGFVRQGLGMVVSLRLLRLFTWAEVEVLVCGLPEVDIDLLEKCTEYSGCHATDQHVVWFWEVLRGYNQEARQAFLRFVWGRSRLPRSVQEFQSGQQFKLQAFERHPADMYMPVSHTCFFSLELPRYMSLEVLSSRLTYAIYNCVAIDGDTNTMQANQLGWED</sequence>
<dbReference type="SUPFAM" id="SSF56204">
    <property type="entry name" value="Hect, E3 ligase catalytic domain"/>
    <property type="match status" value="1"/>
</dbReference>
<evidence type="ECO:0000259" key="4">
    <source>
        <dbReference type="PROSITE" id="PS50188"/>
    </source>
</evidence>
<feature type="region of interest" description="Disordered" evidence="3">
    <location>
        <begin position="3635"/>
        <end position="3671"/>
    </location>
</feature>
<dbReference type="GO" id="GO:0016567">
    <property type="term" value="P:protein ubiquitination"/>
    <property type="evidence" value="ECO:0007669"/>
    <property type="project" value="InterPro"/>
</dbReference>
<dbReference type="InterPro" id="IPR003877">
    <property type="entry name" value="SPRY_dom"/>
</dbReference>
<gene>
    <name evidence="7" type="ORF">H257_10029</name>
</gene>
<evidence type="ECO:0000313" key="7">
    <source>
        <dbReference type="EMBL" id="ETV75629.1"/>
    </source>
</evidence>
<feature type="domain" description="B30.2/SPRY" evidence="4">
    <location>
        <begin position="3372"/>
        <end position="3564"/>
    </location>
</feature>
<feature type="compositionally biased region" description="Low complexity" evidence="3">
    <location>
        <begin position="1226"/>
        <end position="1236"/>
    </location>
</feature>
<evidence type="ECO:0000259" key="5">
    <source>
        <dbReference type="PROSITE" id="PS50237"/>
    </source>
</evidence>
<feature type="domain" description="MIB/HERC2" evidence="6">
    <location>
        <begin position="3087"/>
        <end position="3165"/>
    </location>
</feature>
<feature type="compositionally biased region" description="Polar residues" evidence="3">
    <location>
        <begin position="3635"/>
        <end position="3645"/>
    </location>
</feature>
<dbReference type="GO" id="GO:0004842">
    <property type="term" value="F:ubiquitin-protein transferase activity"/>
    <property type="evidence" value="ECO:0007669"/>
    <property type="project" value="InterPro"/>
</dbReference>
<dbReference type="Gene3D" id="2.30.30.40">
    <property type="entry name" value="SH3 Domains"/>
    <property type="match status" value="1"/>
</dbReference>
<dbReference type="PROSITE" id="PS50188">
    <property type="entry name" value="B302_SPRY"/>
    <property type="match status" value="1"/>
</dbReference>
<accession>W4G9B9</accession>
<name>W4G9B9_APHAT</name>
<dbReference type="Gene3D" id="2.60.120.920">
    <property type="match status" value="1"/>
</dbReference>
<dbReference type="RefSeq" id="XP_009834760.1">
    <property type="nucleotide sequence ID" value="XM_009836458.1"/>
</dbReference>
<feature type="region of interest" description="Disordered" evidence="3">
    <location>
        <begin position="1214"/>
        <end position="1245"/>
    </location>
</feature>
<dbReference type="PANTHER" id="PTHR46654:SF1">
    <property type="entry name" value="E3 UBIQUITIN-PROTEIN LIGASE HECTD3"/>
    <property type="match status" value="1"/>
</dbReference>
<dbReference type="InterPro" id="IPR042469">
    <property type="entry name" value="HECTD3"/>
</dbReference>
<evidence type="ECO:0008006" key="8">
    <source>
        <dbReference type="Google" id="ProtNLM"/>
    </source>
</evidence>
<dbReference type="InterPro" id="IPR013320">
    <property type="entry name" value="ConA-like_dom_sf"/>
</dbReference>
<dbReference type="SMART" id="SM00449">
    <property type="entry name" value="SPRY"/>
    <property type="match status" value="1"/>
</dbReference>
<evidence type="ECO:0000256" key="2">
    <source>
        <dbReference type="PROSITE-ProRule" id="PRU00104"/>
    </source>
</evidence>
<feature type="domain" description="HECT" evidence="5">
    <location>
        <begin position="4004"/>
        <end position="4326"/>
    </location>
</feature>
<protein>
    <recommendedName>
        <fullName evidence="8">HECT domain-containing protein</fullName>
    </recommendedName>
</protein>
<dbReference type="Pfam" id="PF00632">
    <property type="entry name" value="HECT"/>
    <property type="match status" value="1"/>
</dbReference>
<dbReference type="Pfam" id="PF00622">
    <property type="entry name" value="SPRY"/>
    <property type="match status" value="1"/>
</dbReference>
<organism evidence="7">
    <name type="scientific">Aphanomyces astaci</name>
    <name type="common">Crayfish plague agent</name>
    <dbReference type="NCBI Taxonomy" id="112090"/>
    <lineage>
        <taxon>Eukaryota</taxon>
        <taxon>Sar</taxon>
        <taxon>Stramenopiles</taxon>
        <taxon>Oomycota</taxon>
        <taxon>Saprolegniomycetes</taxon>
        <taxon>Saprolegniales</taxon>
        <taxon>Verrucalvaceae</taxon>
        <taxon>Aphanomyces</taxon>
    </lineage>
</organism>
<dbReference type="CDD" id="cd11709">
    <property type="entry name" value="SPRY"/>
    <property type="match status" value="1"/>
</dbReference>
<dbReference type="PANTHER" id="PTHR46654">
    <property type="entry name" value="E3 UBIQUITIN-PROTEIN LIGASE HECTD3"/>
    <property type="match status" value="1"/>
</dbReference>
<dbReference type="PROSITE" id="PS51416">
    <property type="entry name" value="MIB_HERC2"/>
    <property type="match status" value="1"/>
</dbReference>
<feature type="compositionally biased region" description="Basic and acidic residues" evidence="3">
    <location>
        <begin position="1214"/>
        <end position="1225"/>
    </location>
</feature>
<dbReference type="STRING" id="112090.W4G9B9"/>
<dbReference type="InterPro" id="IPR010606">
    <property type="entry name" value="Mib_Herc2"/>
</dbReference>
<dbReference type="SUPFAM" id="SSF49899">
    <property type="entry name" value="Concanavalin A-like lectins/glucanases"/>
    <property type="match status" value="3"/>
</dbReference>